<evidence type="ECO:0008006" key="3">
    <source>
        <dbReference type="Google" id="ProtNLM"/>
    </source>
</evidence>
<reference evidence="2" key="1">
    <citation type="journal article" date="2019" name="Int. J. Syst. Evol. Microbiol.">
        <title>The Global Catalogue of Microorganisms (GCM) 10K type strain sequencing project: providing services to taxonomists for standard genome sequencing and annotation.</title>
        <authorList>
            <consortium name="The Broad Institute Genomics Platform"/>
            <consortium name="The Broad Institute Genome Sequencing Center for Infectious Disease"/>
            <person name="Wu L."/>
            <person name="Ma J."/>
        </authorList>
    </citation>
    <scope>NUCLEOTIDE SEQUENCE [LARGE SCALE GENOMIC DNA]</scope>
    <source>
        <strain evidence="2">JCM 16703</strain>
    </source>
</reference>
<dbReference type="Gene3D" id="1.10.10.1150">
    <property type="entry name" value="Coenzyme PQQ synthesis protein D (PqqD)"/>
    <property type="match status" value="1"/>
</dbReference>
<protein>
    <recommendedName>
        <fullName evidence="3">PqqD family protein</fullName>
    </recommendedName>
</protein>
<dbReference type="Pfam" id="PF05402">
    <property type="entry name" value="PqqD"/>
    <property type="match status" value="1"/>
</dbReference>
<proteinExistence type="predicted"/>
<organism evidence="1 2">
    <name type="scientific">Nocardioides fonticola</name>
    <dbReference type="NCBI Taxonomy" id="450363"/>
    <lineage>
        <taxon>Bacteria</taxon>
        <taxon>Bacillati</taxon>
        <taxon>Actinomycetota</taxon>
        <taxon>Actinomycetes</taxon>
        <taxon>Propionibacteriales</taxon>
        <taxon>Nocardioidaceae</taxon>
        <taxon>Nocardioides</taxon>
    </lineage>
</organism>
<dbReference type="EMBL" id="BAAAZH010000003">
    <property type="protein sequence ID" value="GAA4109657.1"/>
    <property type="molecule type" value="Genomic_DNA"/>
</dbReference>
<dbReference type="RefSeq" id="WP_344731543.1">
    <property type="nucleotide sequence ID" value="NZ_BAAAZH010000003.1"/>
</dbReference>
<name>A0ABP7XAP6_9ACTN</name>
<keyword evidence="2" id="KW-1185">Reference proteome</keyword>
<evidence type="ECO:0000313" key="2">
    <source>
        <dbReference type="Proteomes" id="UP001501495"/>
    </source>
</evidence>
<sequence length="99" mass="10658">MGNSDVPRRRVGIAAVERPGRVAVLDTDRLAQAPVILLGLAADVWRTVDGSRSRDDIARELASLWDTTPGELTEVVAEALDALVSCGFIERVRSADSDQ</sequence>
<comment type="caution">
    <text evidence="1">The sequence shown here is derived from an EMBL/GenBank/DDBJ whole genome shotgun (WGS) entry which is preliminary data.</text>
</comment>
<dbReference type="Proteomes" id="UP001501495">
    <property type="component" value="Unassembled WGS sequence"/>
</dbReference>
<dbReference type="InterPro" id="IPR041881">
    <property type="entry name" value="PqqD_sf"/>
</dbReference>
<dbReference type="InterPro" id="IPR008792">
    <property type="entry name" value="PQQD"/>
</dbReference>
<gene>
    <name evidence="1" type="ORF">GCM10022215_04150</name>
</gene>
<evidence type="ECO:0000313" key="1">
    <source>
        <dbReference type="EMBL" id="GAA4109657.1"/>
    </source>
</evidence>
<accession>A0ABP7XAP6</accession>